<dbReference type="OrthoDB" id="9801735at2"/>
<dbReference type="Proteomes" id="UP000198981">
    <property type="component" value="Unassembled WGS sequence"/>
</dbReference>
<sequence>MTTTTTLAEMPGLKGQELGTSDWYEITQEAVNTFADATGDHQWIHVDVERAKAESPFGGPIAHGFMTLSLAVPLATGTYTISDSTMGVNYGLNKVRFPAPVPVGSRVRATTTLKDVEEVAGGLQNTISVVIEREGGDKPVCIAEWVTRAYGKPAS</sequence>
<feature type="domain" description="MaoC-like" evidence="2">
    <location>
        <begin position="15"/>
        <end position="121"/>
    </location>
</feature>
<dbReference type="Gene3D" id="3.10.129.10">
    <property type="entry name" value="Hotdog Thioesterase"/>
    <property type="match status" value="1"/>
</dbReference>
<keyword evidence="4" id="KW-1185">Reference proteome</keyword>
<dbReference type="STRING" id="1960309.SAMN03159343_0958"/>
<protein>
    <submittedName>
        <fullName evidence="3">Acyl dehydratase</fullName>
    </submittedName>
</protein>
<comment type="similarity">
    <text evidence="1">Belongs to the enoyl-CoA hydratase/isomerase family.</text>
</comment>
<dbReference type="PANTHER" id="PTHR42993">
    <property type="entry name" value="MAOC-LIKE DEHYDRATASE DOMAIN-CONTAINING PROTEIN"/>
    <property type="match status" value="1"/>
</dbReference>
<evidence type="ECO:0000313" key="4">
    <source>
        <dbReference type="Proteomes" id="UP000198981"/>
    </source>
</evidence>
<dbReference type="RefSeq" id="WP_092800059.1">
    <property type="nucleotide sequence ID" value="NZ_FMUH01000001.1"/>
</dbReference>
<evidence type="ECO:0000259" key="2">
    <source>
        <dbReference type="Pfam" id="PF01575"/>
    </source>
</evidence>
<dbReference type="InterPro" id="IPR039375">
    <property type="entry name" value="NodN-like"/>
</dbReference>
<evidence type="ECO:0000256" key="1">
    <source>
        <dbReference type="ARBA" id="ARBA00005254"/>
    </source>
</evidence>
<reference evidence="4" key="1">
    <citation type="submission" date="2016-10" db="EMBL/GenBank/DDBJ databases">
        <authorList>
            <person name="Varghese N."/>
            <person name="Submissions S."/>
        </authorList>
    </citation>
    <scope>NUCLEOTIDE SEQUENCE [LARGE SCALE GENOMIC DNA]</scope>
    <source>
        <strain evidence="4">DSM 45722</strain>
    </source>
</reference>
<dbReference type="Pfam" id="PF01575">
    <property type="entry name" value="MaoC_dehydratas"/>
    <property type="match status" value="1"/>
</dbReference>
<dbReference type="PANTHER" id="PTHR42993:SF1">
    <property type="entry name" value="MAOC-LIKE DEHYDRATASE DOMAIN-CONTAINING PROTEIN"/>
    <property type="match status" value="1"/>
</dbReference>
<evidence type="ECO:0000313" key="3">
    <source>
        <dbReference type="EMBL" id="SCX40407.1"/>
    </source>
</evidence>
<organism evidence="3 4">
    <name type="scientific">Klenkia marina</name>
    <dbReference type="NCBI Taxonomy" id="1960309"/>
    <lineage>
        <taxon>Bacteria</taxon>
        <taxon>Bacillati</taxon>
        <taxon>Actinomycetota</taxon>
        <taxon>Actinomycetes</taxon>
        <taxon>Geodermatophilales</taxon>
        <taxon>Geodermatophilaceae</taxon>
        <taxon>Klenkia</taxon>
    </lineage>
</organism>
<dbReference type="InterPro" id="IPR029069">
    <property type="entry name" value="HotDog_dom_sf"/>
</dbReference>
<dbReference type="SUPFAM" id="SSF54637">
    <property type="entry name" value="Thioesterase/thiol ester dehydrase-isomerase"/>
    <property type="match status" value="1"/>
</dbReference>
<accession>A0A1G4XH04</accession>
<dbReference type="EMBL" id="FMUH01000001">
    <property type="protein sequence ID" value="SCX40407.1"/>
    <property type="molecule type" value="Genomic_DNA"/>
</dbReference>
<name>A0A1G4XH04_9ACTN</name>
<dbReference type="CDD" id="cd03450">
    <property type="entry name" value="NodN"/>
    <property type="match status" value="1"/>
</dbReference>
<gene>
    <name evidence="3" type="ORF">SAMN03159343_0958</name>
</gene>
<dbReference type="InterPro" id="IPR002539">
    <property type="entry name" value="MaoC-like_dom"/>
</dbReference>
<dbReference type="AlphaFoldDB" id="A0A1G4XH04"/>
<proteinExistence type="inferred from homology"/>